<dbReference type="AlphaFoldDB" id="S8CGA2"/>
<protein>
    <submittedName>
        <fullName evidence="1">Uncharacterized protein</fullName>
    </submittedName>
</protein>
<sequence>EKRLVFLRSYQFSRKQSLCERIKKSFVGIKMGIKVRFRSAIRLRKKLWVKFVNGIFFTRRRGRDFRRLYAP</sequence>
<evidence type="ECO:0000313" key="2">
    <source>
        <dbReference type="Proteomes" id="UP000015453"/>
    </source>
</evidence>
<dbReference type="OrthoDB" id="1914706at2759"/>
<name>S8CGA2_9LAMI</name>
<feature type="non-terminal residue" evidence="1">
    <location>
        <position position="71"/>
    </location>
</feature>
<organism evidence="1 2">
    <name type="scientific">Genlisea aurea</name>
    <dbReference type="NCBI Taxonomy" id="192259"/>
    <lineage>
        <taxon>Eukaryota</taxon>
        <taxon>Viridiplantae</taxon>
        <taxon>Streptophyta</taxon>
        <taxon>Embryophyta</taxon>
        <taxon>Tracheophyta</taxon>
        <taxon>Spermatophyta</taxon>
        <taxon>Magnoliopsida</taxon>
        <taxon>eudicotyledons</taxon>
        <taxon>Gunneridae</taxon>
        <taxon>Pentapetalae</taxon>
        <taxon>asterids</taxon>
        <taxon>lamiids</taxon>
        <taxon>Lamiales</taxon>
        <taxon>Lentibulariaceae</taxon>
        <taxon>Genlisea</taxon>
    </lineage>
</organism>
<comment type="caution">
    <text evidence="1">The sequence shown here is derived from an EMBL/GenBank/DDBJ whole genome shotgun (WGS) entry which is preliminary data.</text>
</comment>
<dbReference type="Proteomes" id="UP000015453">
    <property type="component" value="Unassembled WGS sequence"/>
</dbReference>
<keyword evidence="2" id="KW-1185">Reference proteome</keyword>
<gene>
    <name evidence="1" type="ORF">M569_11190</name>
</gene>
<reference evidence="1 2" key="1">
    <citation type="journal article" date="2013" name="BMC Genomics">
        <title>The miniature genome of a carnivorous plant Genlisea aurea contains a low number of genes and short non-coding sequences.</title>
        <authorList>
            <person name="Leushkin E.V."/>
            <person name="Sutormin R.A."/>
            <person name="Nabieva E.R."/>
            <person name="Penin A.A."/>
            <person name="Kondrashov A.S."/>
            <person name="Logacheva M.D."/>
        </authorList>
    </citation>
    <scope>NUCLEOTIDE SEQUENCE [LARGE SCALE GENOMIC DNA]</scope>
</reference>
<evidence type="ECO:0000313" key="1">
    <source>
        <dbReference type="EMBL" id="EPS63596.1"/>
    </source>
</evidence>
<feature type="non-terminal residue" evidence="1">
    <location>
        <position position="1"/>
    </location>
</feature>
<accession>S8CGA2</accession>
<proteinExistence type="predicted"/>
<dbReference type="EMBL" id="AUSU01005384">
    <property type="protein sequence ID" value="EPS63596.1"/>
    <property type="molecule type" value="Genomic_DNA"/>
</dbReference>